<evidence type="ECO:0000313" key="1">
    <source>
        <dbReference type="EMBL" id="AKH47799.1"/>
    </source>
</evidence>
<reference evidence="1" key="1">
    <citation type="journal article" date="2015" name="Front. Microbiol.">
        <title>Combining genomic sequencing methods to explore viral diversity and reveal potential virus-host interactions.</title>
        <authorList>
            <person name="Chow C.E."/>
            <person name="Winget D.M."/>
            <person name="White R.A.III."/>
            <person name="Hallam S.J."/>
            <person name="Suttle C.A."/>
        </authorList>
    </citation>
    <scope>NUCLEOTIDE SEQUENCE</scope>
    <source>
        <strain evidence="1">Oxic1_3</strain>
    </source>
</reference>
<dbReference type="EMBL" id="KR029598">
    <property type="protein sequence ID" value="AKH47799.1"/>
    <property type="molecule type" value="Genomic_DNA"/>
</dbReference>
<proteinExistence type="predicted"/>
<sequence length="146" mass="17226">MVNASRSLIAISEKIAVVEKRDILLHDTMIRPKVWVELTTHGIFISYHGSIMLPIINYLVYVPLTKQMQFYFVCKRFTIREGKMSQDTTFPPNHTGYCFKYCHHCKKECLFYLLRDTSPRMYICRNFFSHRATSVAFLIPQISSYK</sequence>
<reference evidence="1" key="2">
    <citation type="submission" date="2015-03" db="EMBL/GenBank/DDBJ databases">
        <authorList>
            <person name="Chow C.-E.T."/>
            <person name="Winget D.M."/>
            <person name="White R.A.III."/>
            <person name="Hallam S.J."/>
            <person name="Suttle C.A."/>
        </authorList>
    </citation>
    <scope>NUCLEOTIDE SEQUENCE</scope>
    <source>
        <strain evidence="1">Oxic1_3</strain>
    </source>
</reference>
<accession>A0A0F7L5I1</accession>
<protein>
    <submittedName>
        <fullName evidence="1">Uncharacterized protein</fullName>
    </submittedName>
</protein>
<organism evidence="1">
    <name type="scientific">uncultured marine virus</name>
    <dbReference type="NCBI Taxonomy" id="186617"/>
    <lineage>
        <taxon>Viruses</taxon>
        <taxon>environmental samples</taxon>
    </lineage>
</organism>
<name>A0A0F7L5I1_9VIRU</name>